<accession>A0A1I5E0N0</accession>
<name>A0A1I5E0N0_9PROT</name>
<evidence type="ECO:0000313" key="2">
    <source>
        <dbReference type="Proteomes" id="UP000183107"/>
    </source>
</evidence>
<dbReference type="AlphaFoldDB" id="A0A1I5E0N0"/>
<organism evidence="1 2">
    <name type="scientific">Nitrosospira briensis</name>
    <dbReference type="NCBI Taxonomy" id="35799"/>
    <lineage>
        <taxon>Bacteria</taxon>
        <taxon>Pseudomonadati</taxon>
        <taxon>Pseudomonadota</taxon>
        <taxon>Betaproteobacteria</taxon>
        <taxon>Nitrosomonadales</taxon>
        <taxon>Nitrosomonadaceae</taxon>
        <taxon>Nitrosospira</taxon>
    </lineage>
</organism>
<dbReference type="Proteomes" id="UP000183107">
    <property type="component" value="Unassembled WGS sequence"/>
</dbReference>
<protein>
    <submittedName>
        <fullName evidence="1">Uncharacterized protein</fullName>
    </submittedName>
</protein>
<reference evidence="2" key="1">
    <citation type="submission" date="2016-10" db="EMBL/GenBank/DDBJ databases">
        <authorList>
            <person name="Varghese N."/>
        </authorList>
    </citation>
    <scope>NUCLEOTIDE SEQUENCE [LARGE SCALE GENOMIC DNA]</scope>
    <source>
        <strain evidence="2">Nsp8</strain>
    </source>
</reference>
<keyword evidence="2" id="KW-1185">Reference proteome</keyword>
<gene>
    <name evidence="1" type="ORF">SAMN05216386_2495</name>
</gene>
<proteinExistence type="predicted"/>
<dbReference type="EMBL" id="FOVJ01000006">
    <property type="protein sequence ID" value="SFO05016.1"/>
    <property type="molecule type" value="Genomic_DNA"/>
</dbReference>
<evidence type="ECO:0000313" key="1">
    <source>
        <dbReference type="EMBL" id="SFO05016.1"/>
    </source>
</evidence>
<sequence>MLKAYSGLHSSAPAVLPKPAVPTRQVREVHEPAQAVLWWFPAVSQVIHKGFIVFLTVRVLLLSAVERLFRNPHLPDQVRYRHPHSACLNARSDLFY</sequence>